<keyword evidence="3" id="KW-0808">Transferase</keyword>
<proteinExistence type="inferred from homology"/>
<dbReference type="Pfam" id="PF00852">
    <property type="entry name" value="Glyco_transf_10"/>
    <property type="match status" value="1"/>
</dbReference>
<protein>
    <recommendedName>
        <fullName evidence="4">Fucosyltransferase C-terminal domain-containing protein</fullName>
    </recommendedName>
</protein>
<sequence>MSPIRVKFVAKMPPDEIDSLWRPLLPTGSDEVGECQFTFNPEATDYDFLVVYEDLPPLLRDKKINRRETLACAPQNTMLLTTEPSSIRIDGPHYLRQYGHVWTAKHPSLVRHDNQIRETPPLRFFYGRNMADGPHLPLTDSPPPKSKNLSAMSSTKAMAHTVHAKRLAFMLALRDRMAELDLYGRGILPVDDKAEAMADYRYHVAVENHVEPGHFTEKLTDCFVAGCLPFYFGDPDYARIFPADAVIPIDIEDIEGTIDVIRMAIVQDAYEARQSVLMKAREITLDRFNTLRAVANKVETLFDATAPRGGTIAGRHAFRRDHPIQALRDALFIRRARQSSFSSPLQRRSTD</sequence>
<dbReference type="SUPFAM" id="SSF53756">
    <property type="entry name" value="UDP-Glycosyltransferase/glycogen phosphorylase"/>
    <property type="match status" value="1"/>
</dbReference>
<comment type="caution">
    <text evidence="5">The sequence shown here is derived from an EMBL/GenBank/DDBJ whole genome shotgun (WGS) entry which is preliminary data.</text>
</comment>
<dbReference type="Proteomes" id="UP001161390">
    <property type="component" value="Unassembled WGS sequence"/>
</dbReference>
<evidence type="ECO:0000256" key="1">
    <source>
        <dbReference type="ARBA" id="ARBA00008919"/>
    </source>
</evidence>
<dbReference type="Gene3D" id="3.40.50.11660">
    <property type="entry name" value="Glycosyl transferase family 10, C-terminal domain"/>
    <property type="match status" value="1"/>
</dbReference>
<evidence type="ECO:0000313" key="5">
    <source>
        <dbReference type="EMBL" id="GLQ20332.1"/>
    </source>
</evidence>
<dbReference type="InterPro" id="IPR055270">
    <property type="entry name" value="Glyco_tran_10_C"/>
</dbReference>
<keyword evidence="2" id="KW-0328">Glycosyltransferase</keyword>
<reference evidence="5" key="1">
    <citation type="journal article" date="2014" name="Int. J. Syst. Evol. Microbiol.">
        <title>Complete genome of a new Firmicutes species belonging to the dominant human colonic microbiota ('Ruminococcus bicirculans') reveals two chromosomes and a selective capacity to utilize plant glucans.</title>
        <authorList>
            <consortium name="NISC Comparative Sequencing Program"/>
            <person name="Wegmann U."/>
            <person name="Louis P."/>
            <person name="Goesmann A."/>
            <person name="Henrissat B."/>
            <person name="Duncan S.H."/>
            <person name="Flint H.J."/>
        </authorList>
    </citation>
    <scope>NUCLEOTIDE SEQUENCE</scope>
    <source>
        <strain evidence="5">NBRC 108216</strain>
    </source>
</reference>
<dbReference type="RefSeq" id="WP_284370807.1">
    <property type="nucleotide sequence ID" value="NZ_BSNJ01000002.1"/>
</dbReference>
<evidence type="ECO:0000313" key="6">
    <source>
        <dbReference type="Proteomes" id="UP001161390"/>
    </source>
</evidence>
<keyword evidence="6" id="KW-1185">Reference proteome</keyword>
<evidence type="ECO:0000256" key="3">
    <source>
        <dbReference type="ARBA" id="ARBA00022679"/>
    </source>
</evidence>
<reference evidence="5" key="2">
    <citation type="submission" date="2023-01" db="EMBL/GenBank/DDBJ databases">
        <title>Draft genome sequence of Algimonas porphyrae strain NBRC 108216.</title>
        <authorList>
            <person name="Sun Q."/>
            <person name="Mori K."/>
        </authorList>
    </citation>
    <scope>NUCLEOTIDE SEQUENCE</scope>
    <source>
        <strain evidence="5">NBRC 108216</strain>
    </source>
</reference>
<evidence type="ECO:0000259" key="4">
    <source>
        <dbReference type="Pfam" id="PF00852"/>
    </source>
</evidence>
<dbReference type="InterPro" id="IPR038577">
    <property type="entry name" value="GT10-like_C_sf"/>
</dbReference>
<dbReference type="PANTHER" id="PTHR11929">
    <property type="entry name" value="ALPHA- 1,3 -FUCOSYLTRANSFERASE"/>
    <property type="match status" value="1"/>
</dbReference>
<gene>
    <name evidence="5" type="ORF">GCM10007854_12870</name>
</gene>
<accession>A0ABQ5V267</accession>
<name>A0ABQ5V267_9PROT</name>
<feature type="domain" description="Fucosyltransferase C-terminal" evidence="4">
    <location>
        <begin position="146"/>
        <end position="250"/>
    </location>
</feature>
<organism evidence="5 6">
    <name type="scientific">Algimonas porphyrae</name>
    <dbReference type="NCBI Taxonomy" id="1128113"/>
    <lineage>
        <taxon>Bacteria</taxon>
        <taxon>Pseudomonadati</taxon>
        <taxon>Pseudomonadota</taxon>
        <taxon>Alphaproteobacteria</taxon>
        <taxon>Maricaulales</taxon>
        <taxon>Robiginitomaculaceae</taxon>
        <taxon>Algimonas</taxon>
    </lineage>
</organism>
<dbReference type="EMBL" id="BSNJ01000002">
    <property type="protein sequence ID" value="GLQ20332.1"/>
    <property type="molecule type" value="Genomic_DNA"/>
</dbReference>
<comment type="similarity">
    <text evidence="1">Belongs to the glycosyltransferase 10 family.</text>
</comment>
<dbReference type="InterPro" id="IPR001503">
    <property type="entry name" value="Glyco_trans_10"/>
</dbReference>
<dbReference type="PANTHER" id="PTHR11929:SF194">
    <property type="entry name" value="ALPHA-(1,3)-FUCOSYLTRANSFERASE 10"/>
    <property type="match status" value="1"/>
</dbReference>
<evidence type="ECO:0000256" key="2">
    <source>
        <dbReference type="ARBA" id="ARBA00022676"/>
    </source>
</evidence>